<feature type="domain" description="Leucine-rich repeat-containing N-terminal plant-type" evidence="4">
    <location>
        <begin position="97"/>
        <end position="141"/>
    </location>
</feature>
<protein>
    <recommendedName>
        <fullName evidence="4">Leucine-rich repeat-containing N-terminal plant-type domain-containing protein</fullName>
    </recommendedName>
</protein>
<evidence type="ECO:0000313" key="5">
    <source>
        <dbReference type="EMBL" id="KAJ9561052.1"/>
    </source>
</evidence>
<keyword evidence="3" id="KW-0472">Membrane</keyword>
<keyword evidence="3" id="KW-0812">Transmembrane</keyword>
<reference evidence="5" key="1">
    <citation type="submission" date="2023-03" db="EMBL/GenBank/DDBJ databases">
        <title>Chromosome-scale reference genome and RAD-based genetic map of yellow starthistle (Centaurea solstitialis) reveal putative structural variation and QTLs associated with invader traits.</title>
        <authorList>
            <person name="Reatini B."/>
            <person name="Cang F.A."/>
            <person name="Jiang Q."/>
            <person name="Mckibben M.T.W."/>
            <person name="Barker M.S."/>
            <person name="Rieseberg L.H."/>
            <person name="Dlugosch K.M."/>
        </authorList>
    </citation>
    <scope>NUCLEOTIDE SEQUENCE</scope>
    <source>
        <strain evidence="5">CAN-66</strain>
        <tissue evidence="5">Leaf</tissue>
    </source>
</reference>
<keyword evidence="6" id="KW-1185">Reference proteome</keyword>
<evidence type="ECO:0000256" key="2">
    <source>
        <dbReference type="ARBA" id="ARBA00022737"/>
    </source>
</evidence>
<dbReference type="InterPro" id="IPR013210">
    <property type="entry name" value="LRR_N_plant-typ"/>
</dbReference>
<proteinExistence type="predicted"/>
<dbReference type="Gene3D" id="3.80.10.10">
    <property type="entry name" value="Ribonuclease Inhibitor"/>
    <property type="match status" value="2"/>
</dbReference>
<dbReference type="SUPFAM" id="SSF52058">
    <property type="entry name" value="L domain-like"/>
    <property type="match status" value="1"/>
</dbReference>
<dbReference type="PROSITE" id="PS51450">
    <property type="entry name" value="LRR"/>
    <property type="match status" value="1"/>
</dbReference>
<dbReference type="InterPro" id="IPR032675">
    <property type="entry name" value="LRR_dom_sf"/>
</dbReference>
<dbReference type="Pfam" id="PF08263">
    <property type="entry name" value="LRRNT_2"/>
    <property type="match status" value="1"/>
</dbReference>
<evidence type="ECO:0000256" key="3">
    <source>
        <dbReference type="SAM" id="Phobius"/>
    </source>
</evidence>
<dbReference type="PRINTS" id="PR00019">
    <property type="entry name" value="LEURICHRPT"/>
</dbReference>
<evidence type="ECO:0000256" key="1">
    <source>
        <dbReference type="ARBA" id="ARBA00022614"/>
    </source>
</evidence>
<feature type="transmembrane region" description="Helical" evidence="3">
    <location>
        <begin position="74"/>
        <end position="91"/>
    </location>
</feature>
<name>A0AA38WH83_9ASTR</name>
<dbReference type="EMBL" id="JARYMX010000002">
    <property type="protein sequence ID" value="KAJ9561052.1"/>
    <property type="molecule type" value="Genomic_DNA"/>
</dbReference>
<sequence>MDRLRCIGNMWSIILTRHISISENHPFPIPAPNRVWAGSVRIHRTYHCRCLPENIPIGVSAAKMECWCVSKMKYSLLMMMMIIGSVMVSGIEGGCIQEERNALLQIKTSLIDLYGLNVDHFLPSWVDDGRECCDWERVMCNTTTGHVTDLSLRNIVPAPYDDYKSIWPLNVSVFLHFKELTSLNLSRNCLDDGFIEQLELFNFKVTLFLTSTNNVITLFLFAGLGRLSSLKKLEILDLSNNRITNKTLPSLGALTSLRILNLNDNNLEGYFPALGMCLVLPPTFSINIYLQ</sequence>
<keyword evidence="2" id="KW-0677">Repeat</keyword>
<dbReference type="AlphaFoldDB" id="A0AA38WH83"/>
<keyword evidence="3" id="KW-1133">Transmembrane helix</keyword>
<dbReference type="Pfam" id="PF00560">
    <property type="entry name" value="LRR_1"/>
    <property type="match status" value="2"/>
</dbReference>
<comment type="caution">
    <text evidence="5">The sequence shown here is derived from an EMBL/GenBank/DDBJ whole genome shotgun (WGS) entry which is preliminary data.</text>
</comment>
<organism evidence="5 6">
    <name type="scientific">Centaurea solstitialis</name>
    <name type="common">yellow star-thistle</name>
    <dbReference type="NCBI Taxonomy" id="347529"/>
    <lineage>
        <taxon>Eukaryota</taxon>
        <taxon>Viridiplantae</taxon>
        <taxon>Streptophyta</taxon>
        <taxon>Embryophyta</taxon>
        <taxon>Tracheophyta</taxon>
        <taxon>Spermatophyta</taxon>
        <taxon>Magnoliopsida</taxon>
        <taxon>eudicotyledons</taxon>
        <taxon>Gunneridae</taxon>
        <taxon>Pentapetalae</taxon>
        <taxon>asterids</taxon>
        <taxon>campanulids</taxon>
        <taxon>Asterales</taxon>
        <taxon>Asteraceae</taxon>
        <taxon>Carduoideae</taxon>
        <taxon>Cardueae</taxon>
        <taxon>Centaureinae</taxon>
        <taxon>Centaurea</taxon>
    </lineage>
</organism>
<evidence type="ECO:0000313" key="6">
    <source>
        <dbReference type="Proteomes" id="UP001172457"/>
    </source>
</evidence>
<gene>
    <name evidence="5" type="ORF">OSB04_006212</name>
</gene>
<dbReference type="PANTHER" id="PTHR48065:SF75">
    <property type="entry name" value="LEUCINE-RICH REPEAT-CONTAINING N-TERMINAL PLANT-TYPE DOMAIN-CONTAINING PROTEIN"/>
    <property type="match status" value="1"/>
</dbReference>
<keyword evidence="1" id="KW-0433">Leucine-rich repeat</keyword>
<accession>A0AA38WH83</accession>
<evidence type="ECO:0000259" key="4">
    <source>
        <dbReference type="Pfam" id="PF08263"/>
    </source>
</evidence>
<dbReference type="InterPro" id="IPR001611">
    <property type="entry name" value="Leu-rich_rpt"/>
</dbReference>
<dbReference type="PANTHER" id="PTHR48065">
    <property type="entry name" value="OS10G0469600 PROTEIN"/>
    <property type="match status" value="1"/>
</dbReference>
<dbReference type="Proteomes" id="UP001172457">
    <property type="component" value="Chromosome 2"/>
</dbReference>